<evidence type="ECO:0000313" key="3">
    <source>
        <dbReference type="Proteomes" id="UP000269721"/>
    </source>
</evidence>
<feature type="domain" description="ASX DEUBAD" evidence="1">
    <location>
        <begin position="5"/>
        <end position="98"/>
    </location>
</feature>
<evidence type="ECO:0000313" key="2">
    <source>
        <dbReference type="EMBL" id="RKO90645.1"/>
    </source>
</evidence>
<gene>
    <name evidence="2" type="ORF">BDK51DRAFT_31410</name>
</gene>
<proteinExistence type="predicted"/>
<accession>A0A4P9WFK4</accession>
<keyword evidence="3" id="KW-1185">Reference proteome</keyword>
<organism evidence="2 3">
    <name type="scientific">Blyttiomyces helicus</name>
    <dbReference type="NCBI Taxonomy" id="388810"/>
    <lineage>
        <taxon>Eukaryota</taxon>
        <taxon>Fungi</taxon>
        <taxon>Fungi incertae sedis</taxon>
        <taxon>Chytridiomycota</taxon>
        <taxon>Chytridiomycota incertae sedis</taxon>
        <taxon>Chytridiomycetes</taxon>
        <taxon>Chytridiomycetes incertae sedis</taxon>
        <taxon>Blyttiomyces</taxon>
    </lineage>
</organism>
<protein>
    <recommendedName>
        <fullName evidence="1">ASX DEUBAD domain-containing protein</fullName>
    </recommendedName>
</protein>
<dbReference type="AlphaFoldDB" id="A0A4P9WFK4"/>
<name>A0A4P9WFK4_9FUNG</name>
<dbReference type="OrthoDB" id="2289918at2759"/>
<dbReference type="Pfam" id="PF13919">
    <property type="entry name" value="ASXH"/>
    <property type="match status" value="1"/>
</dbReference>
<sequence length="239" mass="26615">MELLSLLPASDLEELAKLLPACDRTPPAALLDDPTLPPFDVDKLKNSNHLRDSAIQLQYNIADGYYAYGAELTMLADESDEIKKYDEWKEQNIEEYWGAALDKTLTDDLKELHGTIDLAMMCAQNLIQVGDTLVYKRTLSSLNVSFLEEVQVTKVVGTVDVLYGKKAWKDIKTPTALETLIFNTEKTLKGKKIPNGNAWKSIRVHRDGKPQGSLGQLRLDLMWRIKSAGGTLPAPIAQA</sequence>
<dbReference type="Proteomes" id="UP000269721">
    <property type="component" value="Unassembled WGS sequence"/>
</dbReference>
<dbReference type="EMBL" id="KZ995450">
    <property type="protein sequence ID" value="RKO90645.1"/>
    <property type="molecule type" value="Genomic_DNA"/>
</dbReference>
<reference evidence="3" key="1">
    <citation type="journal article" date="2018" name="Nat. Microbiol.">
        <title>Leveraging single-cell genomics to expand the fungal tree of life.</title>
        <authorList>
            <person name="Ahrendt S.R."/>
            <person name="Quandt C.A."/>
            <person name="Ciobanu D."/>
            <person name="Clum A."/>
            <person name="Salamov A."/>
            <person name="Andreopoulos B."/>
            <person name="Cheng J.F."/>
            <person name="Woyke T."/>
            <person name="Pelin A."/>
            <person name="Henrissat B."/>
            <person name="Reynolds N.K."/>
            <person name="Benny G.L."/>
            <person name="Smith M.E."/>
            <person name="James T.Y."/>
            <person name="Grigoriev I.V."/>
        </authorList>
    </citation>
    <scope>NUCLEOTIDE SEQUENCE [LARGE SCALE GENOMIC DNA]</scope>
</reference>
<dbReference type="InterPro" id="IPR028020">
    <property type="entry name" value="ASX_DEUBAD_dom"/>
</dbReference>
<evidence type="ECO:0000259" key="1">
    <source>
        <dbReference type="Pfam" id="PF13919"/>
    </source>
</evidence>